<reference evidence="9" key="1">
    <citation type="submission" date="2022-09" db="EMBL/GenBank/DDBJ databases">
        <title>Rhodovastum sp. nov. RN2-1 isolated from soil in Seongnam, South Korea.</title>
        <authorList>
            <person name="Le N.T."/>
        </authorList>
    </citation>
    <scope>NUCLEOTIDE SEQUENCE</scope>
    <source>
        <strain evidence="9">RN2-1</strain>
    </source>
</reference>
<dbReference type="AlphaFoldDB" id="A0AA41YKN8"/>
<dbReference type="PANTHER" id="PTHR21716">
    <property type="entry name" value="TRANSMEMBRANE PROTEIN"/>
    <property type="match status" value="1"/>
</dbReference>
<feature type="transmembrane region" description="Helical" evidence="8">
    <location>
        <begin position="138"/>
        <end position="171"/>
    </location>
</feature>
<evidence type="ECO:0000256" key="5">
    <source>
        <dbReference type="ARBA" id="ARBA00022692"/>
    </source>
</evidence>
<evidence type="ECO:0000256" key="8">
    <source>
        <dbReference type="SAM" id="Phobius"/>
    </source>
</evidence>
<dbReference type="EMBL" id="JAPDNT010000003">
    <property type="protein sequence ID" value="MCW3474131.1"/>
    <property type="molecule type" value="Genomic_DNA"/>
</dbReference>
<dbReference type="PANTHER" id="PTHR21716:SF67">
    <property type="entry name" value="TRANSPORT PROTEIN YDIK-RELATED"/>
    <property type="match status" value="1"/>
</dbReference>
<feature type="transmembrane region" description="Helical" evidence="8">
    <location>
        <begin position="207"/>
        <end position="228"/>
    </location>
</feature>
<organism evidence="9 10">
    <name type="scientific">Limobrevibacterium gyesilva</name>
    <dbReference type="NCBI Taxonomy" id="2991712"/>
    <lineage>
        <taxon>Bacteria</taxon>
        <taxon>Pseudomonadati</taxon>
        <taxon>Pseudomonadota</taxon>
        <taxon>Alphaproteobacteria</taxon>
        <taxon>Acetobacterales</taxon>
        <taxon>Acetobacteraceae</taxon>
        <taxon>Limobrevibacterium</taxon>
    </lineage>
</organism>
<feature type="transmembrane region" description="Helical" evidence="8">
    <location>
        <begin position="268"/>
        <end position="289"/>
    </location>
</feature>
<dbReference type="Proteomes" id="UP001165679">
    <property type="component" value="Unassembled WGS sequence"/>
</dbReference>
<gene>
    <name evidence="9" type="ORF">OL599_06020</name>
</gene>
<keyword evidence="3" id="KW-0813">Transport</keyword>
<evidence type="ECO:0000256" key="6">
    <source>
        <dbReference type="ARBA" id="ARBA00022989"/>
    </source>
</evidence>
<reference evidence="9" key="2">
    <citation type="submission" date="2022-10" db="EMBL/GenBank/DDBJ databases">
        <authorList>
            <person name="Trinh H.N."/>
        </authorList>
    </citation>
    <scope>NUCLEOTIDE SEQUENCE</scope>
    <source>
        <strain evidence="9">RN2-1</strain>
    </source>
</reference>
<evidence type="ECO:0000313" key="9">
    <source>
        <dbReference type="EMBL" id="MCW3474131.1"/>
    </source>
</evidence>
<feature type="transmembrane region" description="Helical" evidence="8">
    <location>
        <begin position="56"/>
        <end position="78"/>
    </location>
</feature>
<evidence type="ECO:0000256" key="4">
    <source>
        <dbReference type="ARBA" id="ARBA00022475"/>
    </source>
</evidence>
<dbReference type="RefSeq" id="WP_264712760.1">
    <property type="nucleotide sequence ID" value="NZ_JAPDNT010000003.1"/>
</dbReference>
<dbReference type="Pfam" id="PF01594">
    <property type="entry name" value="AI-2E_transport"/>
    <property type="match status" value="1"/>
</dbReference>
<evidence type="ECO:0000256" key="3">
    <source>
        <dbReference type="ARBA" id="ARBA00022448"/>
    </source>
</evidence>
<evidence type="ECO:0000313" key="10">
    <source>
        <dbReference type="Proteomes" id="UP001165679"/>
    </source>
</evidence>
<feature type="transmembrane region" description="Helical" evidence="8">
    <location>
        <begin position="235"/>
        <end position="256"/>
    </location>
</feature>
<dbReference type="GO" id="GO:0005886">
    <property type="term" value="C:plasma membrane"/>
    <property type="evidence" value="ECO:0007669"/>
    <property type="project" value="UniProtKB-SubCell"/>
</dbReference>
<keyword evidence="4" id="KW-1003">Cell membrane</keyword>
<evidence type="ECO:0000256" key="7">
    <source>
        <dbReference type="ARBA" id="ARBA00023136"/>
    </source>
</evidence>
<feature type="transmembrane region" description="Helical" evidence="8">
    <location>
        <begin position="7"/>
        <end position="36"/>
    </location>
</feature>
<protein>
    <submittedName>
        <fullName evidence="9">AI-2E family transporter</fullName>
    </submittedName>
</protein>
<evidence type="ECO:0000256" key="1">
    <source>
        <dbReference type="ARBA" id="ARBA00004651"/>
    </source>
</evidence>
<comment type="similarity">
    <text evidence="2">Belongs to the autoinducer-2 exporter (AI-2E) (TC 2.A.86) family.</text>
</comment>
<feature type="transmembrane region" description="Helical" evidence="8">
    <location>
        <begin position="301"/>
        <end position="334"/>
    </location>
</feature>
<comment type="caution">
    <text evidence="9">The sequence shown here is derived from an EMBL/GenBank/DDBJ whole genome shotgun (WGS) entry which is preliminary data.</text>
</comment>
<keyword evidence="7 8" id="KW-0472">Membrane</keyword>
<keyword evidence="6 8" id="KW-1133">Transmembrane helix</keyword>
<proteinExistence type="inferred from homology"/>
<dbReference type="InterPro" id="IPR002549">
    <property type="entry name" value="AI-2E-like"/>
</dbReference>
<keyword evidence="10" id="KW-1185">Reference proteome</keyword>
<sequence length="352" mass="36792">MIAERILMALLLGGVAVGCTVVLYPFLSALLWAAILTYTTWPVYEWMRGQLRLGRVPAAGAMVAVTAVVVVLPLALAAPGGASDVNQLEKVVQDWLQAGLPDAPPWLATVPAIGSTVSNLWNSWAADLTVMVSFFRPYFGILAQFGLGLLLGLANGVLLFVLALFVAFFFYASGDVLADKIHIILHRIAGPRADRLIEVTGATVRGVVYGILGTAVVQGILTALGLWVSGVPRPALLGVVAGGLSVLPIGAPVVWIPASLWLAASGHMFWGIALFVYGAVIVSGADTLIRPYFIARGAQLPFLLTMLGVLGGAIGFGLLGIFLGPALLGVGFALVNEWASRSDSSVLGGPRE</sequence>
<dbReference type="PROSITE" id="PS51257">
    <property type="entry name" value="PROKAR_LIPOPROTEIN"/>
    <property type="match status" value="1"/>
</dbReference>
<comment type="subcellular location">
    <subcellularLocation>
        <location evidence="1">Cell membrane</location>
        <topology evidence="1">Multi-pass membrane protein</topology>
    </subcellularLocation>
</comment>
<accession>A0AA41YKN8</accession>
<name>A0AA41YKN8_9PROT</name>
<evidence type="ECO:0000256" key="2">
    <source>
        <dbReference type="ARBA" id="ARBA00009773"/>
    </source>
</evidence>
<keyword evidence="5 8" id="KW-0812">Transmembrane</keyword>